<name>A0ABW2I6Z1_9BURK</name>
<evidence type="ECO:0000256" key="1">
    <source>
        <dbReference type="SAM" id="SignalP"/>
    </source>
</evidence>
<proteinExistence type="predicted"/>
<accession>A0ABW2I6Z1</accession>
<feature type="chain" id="PRO_5047501432" evidence="1">
    <location>
        <begin position="30"/>
        <end position="89"/>
    </location>
</feature>
<keyword evidence="1" id="KW-0732">Signal</keyword>
<dbReference type="RefSeq" id="WP_382269947.1">
    <property type="nucleotide sequence ID" value="NZ_JBHTBU010000001.1"/>
</dbReference>
<comment type="caution">
    <text evidence="2">The sequence shown here is derived from an EMBL/GenBank/DDBJ whole genome shotgun (WGS) entry which is preliminary data.</text>
</comment>
<evidence type="ECO:0000313" key="3">
    <source>
        <dbReference type="Proteomes" id="UP001596542"/>
    </source>
</evidence>
<protein>
    <submittedName>
        <fullName evidence="2">Uncharacterized protein</fullName>
    </submittedName>
</protein>
<keyword evidence="3" id="KW-1185">Reference proteome</keyword>
<sequence length="89" mass="9556">MTVSGYRFVAALFIIACCLIVDAHRSAYAADTRTDAIGKESSWPLAITSGSTKLTVFQPQLDSWDGFHLTARMAVRATTNSGSKTPNTS</sequence>
<feature type="signal peptide" evidence="1">
    <location>
        <begin position="1"/>
        <end position="29"/>
    </location>
</feature>
<organism evidence="2 3">
    <name type="scientific">Herminiimonas glaciei</name>
    <dbReference type="NCBI Taxonomy" id="523788"/>
    <lineage>
        <taxon>Bacteria</taxon>
        <taxon>Pseudomonadati</taxon>
        <taxon>Pseudomonadota</taxon>
        <taxon>Betaproteobacteria</taxon>
        <taxon>Burkholderiales</taxon>
        <taxon>Oxalobacteraceae</taxon>
        <taxon>Herminiimonas</taxon>
    </lineage>
</organism>
<reference evidence="3" key="1">
    <citation type="journal article" date="2019" name="Int. J. Syst. Evol. Microbiol.">
        <title>The Global Catalogue of Microorganisms (GCM) 10K type strain sequencing project: providing services to taxonomists for standard genome sequencing and annotation.</title>
        <authorList>
            <consortium name="The Broad Institute Genomics Platform"/>
            <consortium name="The Broad Institute Genome Sequencing Center for Infectious Disease"/>
            <person name="Wu L."/>
            <person name="Ma J."/>
        </authorList>
    </citation>
    <scope>NUCLEOTIDE SEQUENCE [LARGE SCALE GENOMIC DNA]</scope>
    <source>
        <strain evidence="3">KACC 12508</strain>
    </source>
</reference>
<evidence type="ECO:0000313" key="2">
    <source>
        <dbReference type="EMBL" id="MFC7286770.1"/>
    </source>
</evidence>
<dbReference type="EMBL" id="JBHTBU010000001">
    <property type="protein sequence ID" value="MFC7286770.1"/>
    <property type="molecule type" value="Genomic_DNA"/>
</dbReference>
<dbReference type="Proteomes" id="UP001596542">
    <property type="component" value="Unassembled WGS sequence"/>
</dbReference>
<gene>
    <name evidence="2" type="ORF">ACFQPC_01860</name>
</gene>